<protein>
    <submittedName>
        <fullName evidence="1">Uncharacterized protein</fullName>
    </submittedName>
</protein>
<dbReference type="EMBL" id="JADFTS010000006">
    <property type="protein sequence ID" value="KAF9603654.1"/>
    <property type="molecule type" value="Genomic_DNA"/>
</dbReference>
<name>A0A835LUC1_9MAGN</name>
<evidence type="ECO:0000313" key="2">
    <source>
        <dbReference type="Proteomes" id="UP000631114"/>
    </source>
</evidence>
<dbReference type="Proteomes" id="UP000631114">
    <property type="component" value="Unassembled WGS sequence"/>
</dbReference>
<gene>
    <name evidence="1" type="ORF">IFM89_037313</name>
</gene>
<reference evidence="1 2" key="1">
    <citation type="submission" date="2020-10" db="EMBL/GenBank/DDBJ databases">
        <title>The Coptis chinensis genome and diversification of protoberbering-type alkaloids.</title>
        <authorList>
            <person name="Wang B."/>
            <person name="Shu S."/>
            <person name="Song C."/>
            <person name="Liu Y."/>
        </authorList>
    </citation>
    <scope>NUCLEOTIDE SEQUENCE [LARGE SCALE GENOMIC DNA]</scope>
    <source>
        <strain evidence="1">HL-2020</strain>
        <tissue evidence="1">Leaf</tissue>
    </source>
</reference>
<evidence type="ECO:0000313" key="1">
    <source>
        <dbReference type="EMBL" id="KAF9603654.1"/>
    </source>
</evidence>
<organism evidence="1 2">
    <name type="scientific">Coptis chinensis</name>
    <dbReference type="NCBI Taxonomy" id="261450"/>
    <lineage>
        <taxon>Eukaryota</taxon>
        <taxon>Viridiplantae</taxon>
        <taxon>Streptophyta</taxon>
        <taxon>Embryophyta</taxon>
        <taxon>Tracheophyta</taxon>
        <taxon>Spermatophyta</taxon>
        <taxon>Magnoliopsida</taxon>
        <taxon>Ranunculales</taxon>
        <taxon>Ranunculaceae</taxon>
        <taxon>Coptidoideae</taxon>
        <taxon>Coptis</taxon>
    </lineage>
</organism>
<dbReference type="OrthoDB" id="67700at2759"/>
<keyword evidence="2" id="KW-1185">Reference proteome</keyword>
<sequence length="136" mass="15488">MSVLQVQMQAGLSHILHSFAKLYVKLHGIPFDAAKFASRLWGYIYYHPDTRAAVMVIRESVEPLWEEHRPPGITSLKFSKLSLGSVVPKIEGLRNFFPVFTDIVQTKGEEVTLGAREVYRGRWLIARLQTAINYEG</sequence>
<dbReference type="AlphaFoldDB" id="A0A835LUC1"/>
<comment type="caution">
    <text evidence="1">The sequence shown here is derived from an EMBL/GenBank/DDBJ whole genome shotgun (WGS) entry which is preliminary data.</text>
</comment>
<proteinExistence type="predicted"/>
<accession>A0A835LUC1</accession>